<dbReference type="Proteomes" id="UP000317344">
    <property type="component" value="Chromosome"/>
</dbReference>
<keyword evidence="2" id="KW-1185">Reference proteome</keyword>
<gene>
    <name evidence="1" type="ORF">FO059_13305</name>
</gene>
<evidence type="ECO:0000313" key="2">
    <source>
        <dbReference type="Proteomes" id="UP000317344"/>
    </source>
</evidence>
<dbReference type="KEGG" id="toy:FO059_13305"/>
<organism evidence="1 2">
    <name type="scientific">Tomitella fengzijianii</name>
    <dbReference type="NCBI Taxonomy" id="2597660"/>
    <lineage>
        <taxon>Bacteria</taxon>
        <taxon>Bacillati</taxon>
        <taxon>Actinomycetota</taxon>
        <taxon>Actinomycetes</taxon>
        <taxon>Mycobacteriales</taxon>
        <taxon>Tomitella</taxon>
    </lineage>
</organism>
<protein>
    <submittedName>
        <fullName evidence="1">Uncharacterized protein</fullName>
    </submittedName>
</protein>
<reference evidence="1 2" key="2">
    <citation type="submission" date="2019-07" db="EMBL/GenBank/DDBJ databases">
        <authorList>
            <person name="Huang Y."/>
        </authorList>
    </citation>
    <scope>NUCLEOTIDE SEQUENCE [LARGE SCALE GENOMIC DNA]</scope>
    <source>
        <strain evidence="1 2">HY188</strain>
    </source>
</reference>
<dbReference type="AlphaFoldDB" id="A0A516X604"/>
<name>A0A516X604_9ACTN</name>
<dbReference type="RefSeq" id="WP_143909465.1">
    <property type="nucleotide sequence ID" value="NZ_JAJNRS010000003.1"/>
</dbReference>
<reference evidence="1 2" key="1">
    <citation type="submission" date="2019-07" db="EMBL/GenBank/DDBJ databases">
        <title>Tomitella cavernea sp. nov., an actinomycete isolated from soil.</title>
        <authorList>
            <person name="Cheng J."/>
        </authorList>
    </citation>
    <scope>NUCLEOTIDE SEQUENCE [LARGE SCALE GENOMIC DNA]</scope>
    <source>
        <strain evidence="1 2">HY188</strain>
    </source>
</reference>
<evidence type="ECO:0000313" key="1">
    <source>
        <dbReference type="EMBL" id="QDQ98111.1"/>
    </source>
</evidence>
<dbReference type="EMBL" id="CP041765">
    <property type="protein sequence ID" value="QDQ98111.1"/>
    <property type="molecule type" value="Genomic_DNA"/>
</dbReference>
<dbReference type="OrthoDB" id="9800582at2"/>
<proteinExistence type="predicted"/>
<accession>A0A516X604</accession>
<sequence length="166" mass="18080">MPKSTEPIRSFSGCYAWSPRILDQIADLPEELAEQIADNIENNYCPRCDRPFDPEPLQPAGSRVTDCRSIPICSRCGSDEATEVMQGLGSADPGCSHPADWPLNVGDIDARHQWLLENTRIATLDVSAGGMHLVDEDGVTTVQATPSTGGWAEYGYRGSVVDEEEL</sequence>